<dbReference type="InterPro" id="IPR039422">
    <property type="entry name" value="MarR/SlyA-like"/>
</dbReference>
<dbReference type="PANTHER" id="PTHR33164:SF94">
    <property type="entry name" value="TRANSCRIPTIONAL REGULATORY PROTEIN-RELATED"/>
    <property type="match status" value="1"/>
</dbReference>
<gene>
    <name evidence="3" type="ORF">KGQ19_32955</name>
</gene>
<evidence type="ECO:0000259" key="2">
    <source>
        <dbReference type="PROSITE" id="PS50995"/>
    </source>
</evidence>
<reference evidence="3 4" key="1">
    <citation type="submission" date="2020-02" db="EMBL/GenBank/DDBJ databases">
        <title>Acidophilic actinobacteria isolated from forest soil.</title>
        <authorList>
            <person name="Golinska P."/>
        </authorList>
    </citation>
    <scope>NUCLEOTIDE SEQUENCE [LARGE SCALE GENOMIC DNA]</scope>
    <source>
        <strain evidence="3 4">NL8</strain>
    </source>
</reference>
<dbReference type="PROSITE" id="PS50995">
    <property type="entry name" value="HTH_MARR_2"/>
    <property type="match status" value="1"/>
</dbReference>
<feature type="region of interest" description="Disordered" evidence="1">
    <location>
        <begin position="8"/>
        <end position="29"/>
    </location>
</feature>
<dbReference type="Pfam" id="PF01047">
    <property type="entry name" value="MarR"/>
    <property type="match status" value="1"/>
</dbReference>
<dbReference type="SUPFAM" id="SSF46785">
    <property type="entry name" value="Winged helix' DNA-binding domain"/>
    <property type="match status" value="1"/>
</dbReference>
<keyword evidence="4" id="KW-1185">Reference proteome</keyword>
<evidence type="ECO:0000256" key="1">
    <source>
        <dbReference type="SAM" id="MobiDB-lite"/>
    </source>
</evidence>
<organism evidence="3 4">
    <name type="scientific">Catenulispora pinistramenti</name>
    <dbReference type="NCBI Taxonomy" id="2705254"/>
    <lineage>
        <taxon>Bacteria</taxon>
        <taxon>Bacillati</taxon>
        <taxon>Actinomycetota</taxon>
        <taxon>Actinomycetes</taxon>
        <taxon>Catenulisporales</taxon>
        <taxon>Catenulisporaceae</taxon>
        <taxon>Catenulispora</taxon>
    </lineage>
</organism>
<feature type="domain" description="HTH marR-type" evidence="2">
    <location>
        <begin position="34"/>
        <end position="175"/>
    </location>
</feature>
<dbReference type="SMART" id="SM00347">
    <property type="entry name" value="HTH_MARR"/>
    <property type="match status" value="1"/>
</dbReference>
<dbReference type="InterPro" id="IPR000835">
    <property type="entry name" value="HTH_MarR-typ"/>
</dbReference>
<sequence length="180" mass="18604">MSRLYAVASTSATGPGGAGGDTGPAAPTDPASDLASFFDDLVRCETRLYNAVGDKLRAEHGIVTSQYEGLRFVRDHPECRVADIATAFAIGIGAASKIIDRFEANGWAARLPNPADRRSSLISLTADGATLVAEAEQTFHGHLAELITTAIGAEQVSAVGAALATLRQALEDARVGVPVG</sequence>
<evidence type="ECO:0000313" key="3">
    <source>
        <dbReference type="EMBL" id="MBS2551690.1"/>
    </source>
</evidence>
<dbReference type="Gene3D" id="1.10.10.10">
    <property type="entry name" value="Winged helix-like DNA-binding domain superfamily/Winged helix DNA-binding domain"/>
    <property type="match status" value="1"/>
</dbReference>
<name>A0ABS5L037_9ACTN</name>
<protein>
    <submittedName>
        <fullName evidence="3">Winged helix-turn-helix transcriptional regulator</fullName>
    </submittedName>
</protein>
<dbReference type="PRINTS" id="PR00598">
    <property type="entry name" value="HTHMARR"/>
</dbReference>
<dbReference type="PANTHER" id="PTHR33164">
    <property type="entry name" value="TRANSCRIPTIONAL REGULATOR, MARR FAMILY"/>
    <property type="match status" value="1"/>
</dbReference>
<dbReference type="Proteomes" id="UP000730482">
    <property type="component" value="Unassembled WGS sequence"/>
</dbReference>
<proteinExistence type="predicted"/>
<evidence type="ECO:0000313" key="4">
    <source>
        <dbReference type="Proteomes" id="UP000730482"/>
    </source>
</evidence>
<dbReference type="EMBL" id="JAAFYZ010000151">
    <property type="protein sequence ID" value="MBS2551690.1"/>
    <property type="molecule type" value="Genomic_DNA"/>
</dbReference>
<comment type="caution">
    <text evidence="3">The sequence shown here is derived from an EMBL/GenBank/DDBJ whole genome shotgun (WGS) entry which is preliminary data.</text>
</comment>
<dbReference type="InterPro" id="IPR036390">
    <property type="entry name" value="WH_DNA-bd_sf"/>
</dbReference>
<dbReference type="InterPro" id="IPR036388">
    <property type="entry name" value="WH-like_DNA-bd_sf"/>
</dbReference>
<accession>A0ABS5L037</accession>